<name>A0ACB8Y809_ARCLA</name>
<accession>A0ACB8Y809</accession>
<organism evidence="1 2">
    <name type="scientific">Arctium lappa</name>
    <name type="common">Greater burdock</name>
    <name type="synonym">Lappa major</name>
    <dbReference type="NCBI Taxonomy" id="4217"/>
    <lineage>
        <taxon>Eukaryota</taxon>
        <taxon>Viridiplantae</taxon>
        <taxon>Streptophyta</taxon>
        <taxon>Embryophyta</taxon>
        <taxon>Tracheophyta</taxon>
        <taxon>Spermatophyta</taxon>
        <taxon>Magnoliopsida</taxon>
        <taxon>eudicotyledons</taxon>
        <taxon>Gunneridae</taxon>
        <taxon>Pentapetalae</taxon>
        <taxon>asterids</taxon>
        <taxon>campanulids</taxon>
        <taxon>Asterales</taxon>
        <taxon>Asteraceae</taxon>
        <taxon>Carduoideae</taxon>
        <taxon>Cardueae</taxon>
        <taxon>Arctiinae</taxon>
        <taxon>Arctium</taxon>
    </lineage>
</organism>
<evidence type="ECO:0000313" key="1">
    <source>
        <dbReference type="EMBL" id="KAI3681191.1"/>
    </source>
</evidence>
<evidence type="ECO:0000313" key="2">
    <source>
        <dbReference type="Proteomes" id="UP001055879"/>
    </source>
</evidence>
<keyword evidence="2" id="KW-1185">Reference proteome</keyword>
<sequence>MMLRFRHIIEDISYLSPSLWPNGEIVESHLKELEIVRFQIQAEEIYNSDNAFGKSKLREVRTSAGMFISTSKMEIHLWCKNGTSIAKQ</sequence>
<comment type="caution">
    <text evidence="1">The sequence shown here is derived from an EMBL/GenBank/DDBJ whole genome shotgun (WGS) entry which is preliminary data.</text>
</comment>
<reference evidence="1 2" key="2">
    <citation type="journal article" date="2022" name="Mol. Ecol. Resour.">
        <title>The genomes of chicory, endive, great burdock and yacon provide insights into Asteraceae paleo-polyploidization history and plant inulin production.</title>
        <authorList>
            <person name="Fan W."/>
            <person name="Wang S."/>
            <person name="Wang H."/>
            <person name="Wang A."/>
            <person name="Jiang F."/>
            <person name="Liu H."/>
            <person name="Zhao H."/>
            <person name="Xu D."/>
            <person name="Zhang Y."/>
        </authorList>
    </citation>
    <scope>NUCLEOTIDE SEQUENCE [LARGE SCALE GENOMIC DNA]</scope>
    <source>
        <strain evidence="2">cv. Niubang</strain>
    </source>
</reference>
<dbReference type="Proteomes" id="UP001055879">
    <property type="component" value="Linkage Group LG13"/>
</dbReference>
<reference evidence="2" key="1">
    <citation type="journal article" date="2022" name="Mol. Ecol. Resour.">
        <title>The genomes of chicory, endive, great burdock and yacon provide insights into Asteraceae palaeo-polyploidization history and plant inulin production.</title>
        <authorList>
            <person name="Fan W."/>
            <person name="Wang S."/>
            <person name="Wang H."/>
            <person name="Wang A."/>
            <person name="Jiang F."/>
            <person name="Liu H."/>
            <person name="Zhao H."/>
            <person name="Xu D."/>
            <person name="Zhang Y."/>
        </authorList>
    </citation>
    <scope>NUCLEOTIDE SEQUENCE [LARGE SCALE GENOMIC DNA]</scope>
    <source>
        <strain evidence="2">cv. Niubang</strain>
    </source>
</reference>
<protein>
    <submittedName>
        <fullName evidence="1">Uncharacterized protein</fullName>
    </submittedName>
</protein>
<dbReference type="EMBL" id="CM042059">
    <property type="protein sequence ID" value="KAI3681191.1"/>
    <property type="molecule type" value="Genomic_DNA"/>
</dbReference>
<proteinExistence type="predicted"/>
<gene>
    <name evidence="1" type="ORF">L6452_35976</name>
</gene>